<evidence type="ECO:0000256" key="1">
    <source>
        <dbReference type="ARBA" id="ARBA00000707"/>
    </source>
</evidence>
<keyword evidence="4" id="KW-0645">Protease</keyword>
<comment type="catalytic activity">
    <reaction evidence="1">
        <text>Thiol-dependent hydrolysis of ester, thioester, amide, peptide and isopeptide bonds formed by the C-terminal Gly of ubiquitin (a 76-residue protein attached to proteins as an intracellular targeting signal).</text>
        <dbReference type="EC" id="3.4.19.12"/>
    </reaction>
</comment>
<dbReference type="InterPro" id="IPR013083">
    <property type="entry name" value="Znf_RING/FYVE/PHD"/>
</dbReference>
<dbReference type="EC" id="3.4.19.12" evidence="3"/>
<dbReference type="PROSITE" id="PS50271">
    <property type="entry name" value="ZF_UBP"/>
    <property type="match status" value="1"/>
</dbReference>
<keyword evidence="6 15" id="KW-0863">Zinc-finger</keyword>
<evidence type="ECO:0000256" key="5">
    <source>
        <dbReference type="ARBA" id="ARBA00022723"/>
    </source>
</evidence>
<protein>
    <recommendedName>
        <fullName evidence="3">ubiquitinyl hydrolase 1</fullName>
        <ecNumber evidence="3">3.4.19.12</ecNumber>
    </recommendedName>
</protein>
<dbReference type="SUPFAM" id="SSF54001">
    <property type="entry name" value="Cysteine proteinases"/>
    <property type="match status" value="1"/>
</dbReference>
<dbReference type="PROSITE" id="PS50235">
    <property type="entry name" value="USP_3"/>
    <property type="match status" value="1"/>
</dbReference>
<keyword evidence="8" id="KW-0378">Hydrolase</keyword>
<dbReference type="Proteomes" id="UP000827092">
    <property type="component" value="Unassembled WGS sequence"/>
</dbReference>
<evidence type="ECO:0000256" key="14">
    <source>
        <dbReference type="ARBA" id="ARBA00038490"/>
    </source>
</evidence>
<sequence>MNTGSCSHVENYKIKDGFSPYSLLHSNFITCLKEGSRERKAKLAYCHDCHMRRGRVHACLSCIYFGCFNNDHINRHSQDSGHIISVDLKFGNIYCHKCNDYQYDKDFERLSKKFKRKFGKMMGIEVYDSWEPTLEEVKLIKDNGGLKKVYNNSFIGLRGLINLGHTCFMNCIVQVLVHTPLLREYFLSDTHLCEMEDPKYCLVCEMFVTFQEFYSGNPIPHVPSRLVYLMWTHAKHLNGFQQQDAHEFFIAILDILHKQCQGEVPDETKRCNCVIDQIFKGFYQSDIVCQECNHVSTTYDPFLDISLNLGGGMNESENGVEQAVSLLDCISRYTQPENLSIQCTSCGSASRTKQLTLKMLPFVTCFHLKRLEHSLGSKKKNTTHVIFPECFDMSPYMSTNRGMQQNGPIEESKLENSDNKFCLFAVVNHKGDRDGGHYISYIRQQHDKWYQCDDSLVTSASVQDVFASEGYLLFYHKQIFKHGISSNFSRPKDPEMSK</sequence>
<evidence type="ECO:0000256" key="8">
    <source>
        <dbReference type="ARBA" id="ARBA00022801"/>
    </source>
</evidence>
<dbReference type="GO" id="GO:0004843">
    <property type="term" value="F:cysteine-type deubiquitinase activity"/>
    <property type="evidence" value="ECO:0007669"/>
    <property type="project" value="UniProtKB-EC"/>
</dbReference>
<keyword evidence="19" id="KW-1185">Reference proteome</keyword>
<keyword evidence="13" id="KW-0539">Nucleus</keyword>
<keyword evidence="11" id="KW-0805">Transcription regulation</keyword>
<dbReference type="InterPro" id="IPR001607">
    <property type="entry name" value="Znf_UBP"/>
</dbReference>
<dbReference type="InterPro" id="IPR001394">
    <property type="entry name" value="Peptidase_C19_UCH"/>
</dbReference>
<evidence type="ECO:0000256" key="11">
    <source>
        <dbReference type="ARBA" id="ARBA00023015"/>
    </source>
</evidence>
<comment type="subcellular location">
    <subcellularLocation>
        <location evidence="2">Nucleus</location>
    </subcellularLocation>
</comment>
<dbReference type="GO" id="GO:0006508">
    <property type="term" value="P:proteolysis"/>
    <property type="evidence" value="ECO:0007669"/>
    <property type="project" value="UniProtKB-KW"/>
</dbReference>
<dbReference type="PANTHER" id="PTHR21646:SF33">
    <property type="entry name" value="UBIQUITIN CARBOXYL-TERMINAL HYDROLASE 22"/>
    <property type="match status" value="1"/>
</dbReference>
<dbReference type="PANTHER" id="PTHR21646">
    <property type="entry name" value="UBIQUITIN CARBOXYL-TERMINAL HYDROLASE"/>
    <property type="match status" value="1"/>
</dbReference>
<name>A0AAV6VNZ0_9ARAC</name>
<keyword evidence="12" id="KW-0804">Transcription</keyword>
<keyword evidence="9" id="KW-0788">Thiol protease</keyword>
<evidence type="ECO:0000256" key="2">
    <source>
        <dbReference type="ARBA" id="ARBA00004123"/>
    </source>
</evidence>
<evidence type="ECO:0000259" key="16">
    <source>
        <dbReference type="PROSITE" id="PS50235"/>
    </source>
</evidence>
<keyword evidence="10" id="KW-0862">Zinc</keyword>
<dbReference type="SUPFAM" id="SSF57850">
    <property type="entry name" value="RING/U-box"/>
    <property type="match status" value="1"/>
</dbReference>
<evidence type="ECO:0000256" key="10">
    <source>
        <dbReference type="ARBA" id="ARBA00022833"/>
    </source>
</evidence>
<evidence type="ECO:0000256" key="13">
    <source>
        <dbReference type="ARBA" id="ARBA00023242"/>
    </source>
</evidence>
<accession>A0AAV6VNZ0</accession>
<comment type="caution">
    <text evidence="18">The sequence shown here is derived from an EMBL/GenBank/DDBJ whole genome shotgun (WGS) entry which is preliminary data.</text>
</comment>
<dbReference type="Pfam" id="PF02148">
    <property type="entry name" value="zf-UBP"/>
    <property type="match status" value="1"/>
</dbReference>
<evidence type="ECO:0000313" key="19">
    <source>
        <dbReference type="Proteomes" id="UP000827092"/>
    </source>
</evidence>
<dbReference type="AlphaFoldDB" id="A0AAV6VNZ0"/>
<dbReference type="InterPro" id="IPR038765">
    <property type="entry name" value="Papain-like_cys_pep_sf"/>
</dbReference>
<keyword evidence="5" id="KW-0479">Metal-binding</keyword>
<evidence type="ECO:0000256" key="12">
    <source>
        <dbReference type="ARBA" id="ARBA00023163"/>
    </source>
</evidence>
<dbReference type="Gene3D" id="3.30.40.10">
    <property type="entry name" value="Zinc/RING finger domain, C3HC4 (zinc finger)"/>
    <property type="match status" value="1"/>
</dbReference>
<reference evidence="18 19" key="1">
    <citation type="journal article" date="2022" name="Nat. Ecol. Evol.">
        <title>A masculinizing supergene underlies an exaggerated male reproductive morph in a spider.</title>
        <authorList>
            <person name="Hendrickx F."/>
            <person name="De Corte Z."/>
            <person name="Sonet G."/>
            <person name="Van Belleghem S.M."/>
            <person name="Kostlbacher S."/>
            <person name="Vangestel C."/>
        </authorList>
    </citation>
    <scope>NUCLEOTIDE SEQUENCE [LARGE SCALE GENOMIC DNA]</scope>
    <source>
        <strain evidence="18">W744_W776</strain>
    </source>
</reference>
<dbReference type="InterPro" id="IPR050185">
    <property type="entry name" value="Ub_carboxyl-term_hydrolase"/>
</dbReference>
<dbReference type="PROSITE" id="PS00973">
    <property type="entry name" value="USP_2"/>
    <property type="match status" value="1"/>
</dbReference>
<dbReference type="InterPro" id="IPR028889">
    <property type="entry name" value="USP"/>
</dbReference>
<feature type="domain" description="UBP-type" evidence="17">
    <location>
        <begin position="24"/>
        <end position="121"/>
    </location>
</feature>
<evidence type="ECO:0000259" key="17">
    <source>
        <dbReference type="PROSITE" id="PS50271"/>
    </source>
</evidence>
<dbReference type="GO" id="GO:0016579">
    <property type="term" value="P:protein deubiquitination"/>
    <property type="evidence" value="ECO:0007669"/>
    <property type="project" value="InterPro"/>
</dbReference>
<dbReference type="GO" id="GO:0005634">
    <property type="term" value="C:nucleus"/>
    <property type="evidence" value="ECO:0007669"/>
    <property type="project" value="UniProtKB-SubCell"/>
</dbReference>
<evidence type="ECO:0000256" key="4">
    <source>
        <dbReference type="ARBA" id="ARBA00022670"/>
    </source>
</evidence>
<dbReference type="InterPro" id="IPR018200">
    <property type="entry name" value="USP_CS"/>
</dbReference>
<evidence type="ECO:0000256" key="9">
    <source>
        <dbReference type="ARBA" id="ARBA00022807"/>
    </source>
</evidence>
<dbReference type="Gene3D" id="3.90.70.10">
    <property type="entry name" value="Cysteine proteinases"/>
    <property type="match status" value="1"/>
</dbReference>
<evidence type="ECO:0000313" key="18">
    <source>
        <dbReference type="EMBL" id="KAG8197537.1"/>
    </source>
</evidence>
<dbReference type="GO" id="GO:0008270">
    <property type="term" value="F:zinc ion binding"/>
    <property type="evidence" value="ECO:0007669"/>
    <property type="project" value="UniProtKB-KW"/>
</dbReference>
<evidence type="ECO:0000256" key="7">
    <source>
        <dbReference type="ARBA" id="ARBA00022786"/>
    </source>
</evidence>
<organism evidence="18 19">
    <name type="scientific">Oedothorax gibbosus</name>
    <dbReference type="NCBI Taxonomy" id="931172"/>
    <lineage>
        <taxon>Eukaryota</taxon>
        <taxon>Metazoa</taxon>
        <taxon>Ecdysozoa</taxon>
        <taxon>Arthropoda</taxon>
        <taxon>Chelicerata</taxon>
        <taxon>Arachnida</taxon>
        <taxon>Araneae</taxon>
        <taxon>Araneomorphae</taxon>
        <taxon>Entelegynae</taxon>
        <taxon>Araneoidea</taxon>
        <taxon>Linyphiidae</taxon>
        <taxon>Erigoninae</taxon>
        <taxon>Oedothorax</taxon>
    </lineage>
</organism>
<evidence type="ECO:0000256" key="15">
    <source>
        <dbReference type="PROSITE-ProRule" id="PRU00502"/>
    </source>
</evidence>
<evidence type="ECO:0000256" key="6">
    <source>
        <dbReference type="ARBA" id="ARBA00022771"/>
    </source>
</evidence>
<evidence type="ECO:0000256" key="3">
    <source>
        <dbReference type="ARBA" id="ARBA00012759"/>
    </source>
</evidence>
<feature type="domain" description="USP" evidence="16">
    <location>
        <begin position="158"/>
        <end position="478"/>
    </location>
</feature>
<keyword evidence="7" id="KW-0833">Ubl conjugation pathway</keyword>
<dbReference type="EMBL" id="JAFNEN010000054">
    <property type="protein sequence ID" value="KAG8197537.1"/>
    <property type="molecule type" value="Genomic_DNA"/>
</dbReference>
<gene>
    <name evidence="18" type="ORF">JTE90_007273</name>
</gene>
<proteinExistence type="inferred from homology"/>
<comment type="similarity">
    <text evidence="14">Belongs to the peptidase C19 family. UBP8 subfamily.</text>
</comment>
<dbReference type="Pfam" id="PF00443">
    <property type="entry name" value="UCH"/>
    <property type="match status" value="1"/>
</dbReference>